<evidence type="ECO:0000256" key="2">
    <source>
        <dbReference type="SAM" id="MobiDB-lite"/>
    </source>
</evidence>
<accession>A0A8J5TG70</accession>
<feature type="compositionally biased region" description="Basic and acidic residues" evidence="2">
    <location>
        <begin position="130"/>
        <end position="148"/>
    </location>
</feature>
<dbReference type="OrthoDB" id="1334205at2759"/>
<dbReference type="PANTHER" id="PTHR22762">
    <property type="entry name" value="ALPHA-GLUCOSIDASE"/>
    <property type="match status" value="1"/>
</dbReference>
<proteinExistence type="inferred from homology"/>
<dbReference type="GO" id="GO:0004553">
    <property type="term" value="F:hydrolase activity, hydrolyzing O-glycosyl compounds"/>
    <property type="evidence" value="ECO:0007669"/>
    <property type="project" value="InterPro"/>
</dbReference>
<dbReference type="InterPro" id="IPR000322">
    <property type="entry name" value="Glyco_hydro_31_TIM"/>
</dbReference>
<keyword evidence="5" id="KW-1185">Reference proteome</keyword>
<feature type="domain" description="Glycoside hydrolase family 31 TIM barrel" evidence="3">
    <location>
        <begin position="244"/>
        <end position="273"/>
    </location>
</feature>
<comment type="caution">
    <text evidence="4">The sequence shown here is derived from an EMBL/GenBank/DDBJ whole genome shotgun (WGS) entry which is preliminary data.</text>
</comment>
<keyword evidence="1" id="KW-0326">Glycosidase</keyword>
<reference evidence="4" key="2">
    <citation type="submission" date="2021-02" db="EMBL/GenBank/DDBJ databases">
        <authorList>
            <person name="Kimball J.A."/>
            <person name="Haas M.W."/>
            <person name="Macchietto M."/>
            <person name="Kono T."/>
            <person name="Duquette J."/>
            <person name="Shao M."/>
        </authorList>
    </citation>
    <scope>NUCLEOTIDE SEQUENCE</scope>
    <source>
        <tissue evidence="4">Fresh leaf tissue</tissue>
    </source>
</reference>
<dbReference type="Pfam" id="PF01055">
    <property type="entry name" value="Glyco_hydro_31_2nd"/>
    <property type="match status" value="1"/>
</dbReference>
<evidence type="ECO:0000313" key="4">
    <source>
        <dbReference type="EMBL" id="KAG8080784.1"/>
    </source>
</evidence>
<organism evidence="4 5">
    <name type="scientific">Zizania palustris</name>
    <name type="common">Northern wild rice</name>
    <dbReference type="NCBI Taxonomy" id="103762"/>
    <lineage>
        <taxon>Eukaryota</taxon>
        <taxon>Viridiplantae</taxon>
        <taxon>Streptophyta</taxon>
        <taxon>Embryophyta</taxon>
        <taxon>Tracheophyta</taxon>
        <taxon>Spermatophyta</taxon>
        <taxon>Magnoliopsida</taxon>
        <taxon>Liliopsida</taxon>
        <taxon>Poales</taxon>
        <taxon>Poaceae</taxon>
        <taxon>BOP clade</taxon>
        <taxon>Oryzoideae</taxon>
        <taxon>Oryzeae</taxon>
        <taxon>Zizaniinae</taxon>
        <taxon>Zizania</taxon>
    </lineage>
</organism>
<gene>
    <name evidence="4" type="ORF">GUJ93_ZPchr0007g5491</name>
</gene>
<reference evidence="4" key="1">
    <citation type="journal article" date="2021" name="bioRxiv">
        <title>Whole Genome Assembly and Annotation of Northern Wild Rice, Zizania palustris L., Supports a Whole Genome Duplication in the Zizania Genus.</title>
        <authorList>
            <person name="Haas M."/>
            <person name="Kono T."/>
            <person name="Macchietto M."/>
            <person name="Millas R."/>
            <person name="McGilp L."/>
            <person name="Shao M."/>
            <person name="Duquette J."/>
            <person name="Hirsch C.N."/>
            <person name="Kimball J."/>
        </authorList>
    </citation>
    <scope>NUCLEOTIDE SEQUENCE</scope>
    <source>
        <tissue evidence="4">Fresh leaf tissue</tissue>
    </source>
</reference>
<protein>
    <recommendedName>
        <fullName evidence="3">Glycoside hydrolase family 31 TIM barrel domain-containing protein</fullName>
    </recommendedName>
</protein>
<sequence length="316" mass="34504">MLATSTHKPASQPLLFSHHLHRSPHLRFGLGSHQSVELRGSSPRSRPPRLLPHLRLLGLDSLRRRCCCGGGGRAGETAAVVEAGRMAGAAAASAAAAEMVWVRVLEEGVFRFDASEAARAAAGPSLSFVEPRRREEPERRKRVQNPDEKQVDHLRGLESEFLLGTQMHLTTSLYQSHPWVLAILPDGKALGVLADTTRRCEIDLREESTIKFSAPSAFPVITFGPFNTPAEVMTSLSHAIGTVSMPPKWSLGYHQCRWSYDSSDKVLKVAPRCSVGAMTWLLEAIFVARAPQQLNSAPRPLSYMAPMDSLPPCGAC</sequence>
<feature type="region of interest" description="Disordered" evidence="2">
    <location>
        <begin position="123"/>
        <end position="148"/>
    </location>
</feature>
<dbReference type="GO" id="GO:0005975">
    <property type="term" value="P:carbohydrate metabolic process"/>
    <property type="evidence" value="ECO:0007669"/>
    <property type="project" value="InterPro"/>
</dbReference>
<dbReference type="EMBL" id="JAAALK010000282">
    <property type="protein sequence ID" value="KAG8080784.1"/>
    <property type="molecule type" value="Genomic_DNA"/>
</dbReference>
<evidence type="ECO:0000259" key="3">
    <source>
        <dbReference type="Pfam" id="PF01055"/>
    </source>
</evidence>
<dbReference type="Proteomes" id="UP000729402">
    <property type="component" value="Unassembled WGS sequence"/>
</dbReference>
<comment type="similarity">
    <text evidence="1">Belongs to the glycosyl hydrolase 31 family.</text>
</comment>
<dbReference type="AlphaFoldDB" id="A0A8J5TG70"/>
<name>A0A8J5TG70_ZIZPA</name>
<keyword evidence="1" id="KW-0378">Hydrolase</keyword>
<evidence type="ECO:0000313" key="5">
    <source>
        <dbReference type="Proteomes" id="UP000729402"/>
    </source>
</evidence>
<dbReference type="PANTHER" id="PTHR22762:SF120">
    <property type="entry name" value="HETEROGLYCAN GLUCOSIDASE 1"/>
    <property type="match status" value="1"/>
</dbReference>
<evidence type="ECO:0000256" key="1">
    <source>
        <dbReference type="RuleBase" id="RU361185"/>
    </source>
</evidence>